<evidence type="ECO:0000313" key="2">
    <source>
        <dbReference type="EMBL" id="KAG0452558.1"/>
    </source>
</evidence>
<name>A0A835U8S3_VANPL</name>
<protein>
    <recommendedName>
        <fullName evidence="1">Lipoyl-binding domain-containing protein</fullName>
    </recommendedName>
</protein>
<dbReference type="PANTHER" id="PTHR47597">
    <property type="entry name" value="IS A MEMBER OF THE PF|00364 BIOTIN-REQUIRING ENZYMES FAMILY-RELATED"/>
    <property type="match status" value="1"/>
</dbReference>
<dbReference type="Proteomes" id="UP000636800">
    <property type="component" value="Unassembled WGS sequence"/>
</dbReference>
<dbReference type="InterPro" id="IPR011053">
    <property type="entry name" value="Single_hybrid_motif"/>
</dbReference>
<dbReference type="EMBL" id="JADCNL010000014">
    <property type="protein sequence ID" value="KAG0452558.1"/>
    <property type="molecule type" value="Genomic_DNA"/>
</dbReference>
<evidence type="ECO:0000259" key="1">
    <source>
        <dbReference type="Pfam" id="PF00364"/>
    </source>
</evidence>
<accession>A0A835U8S3</accession>
<dbReference type="CDD" id="cd06850">
    <property type="entry name" value="biotinyl_domain"/>
    <property type="match status" value="1"/>
</dbReference>
<dbReference type="Pfam" id="PF00364">
    <property type="entry name" value="Biotin_lipoyl"/>
    <property type="match status" value="1"/>
</dbReference>
<dbReference type="InterPro" id="IPR000089">
    <property type="entry name" value="Biotin_lipoyl"/>
</dbReference>
<keyword evidence="3" id="KW-1185">Reference proteome</keyword>
<sequence>MESVAVLRPFYGTIQRARKEHHFPKLWSMGHINRIHLKTALWPQGFLANQALDSLLVNRKISFQPYLKASEISAAVASDAGSLEKISAVQLENKRNQKSTFPSGLEGLVLDVCDETNIAELKLKIGDFEMHLKRDVTSPKAYPHAASNIVSPTIAPPIPTEPMSEMGLVAHPPELSKPSLSPNSPFAYVSPMKESKLASLEASGTSGYVTVLSHTVGSFMGGSMLAKHKLKPGCKVGDIIKEGQIIGYLDQFGTKVPISSNVDGEVLKILFDEGDPVGFGEPIVAVLPSFHGIN</sequence>
<reference evidence="2 3" key="1">
    <citation type="journal article" date="2020" name="Nat. Food">
        <title>A phased Vanilla planifolia genome enables genetic improvement of flavour and production.</title>
        <authorList>
            <person name="Hasing T."/>
            <person name="Tang H."/>
            <person name="Brym M."/>
            <person name="Khazi F."/>
            <person name="Huang T."/>
            <person name="Chambers A.H."/>
        </authorList>
    </citation>
    <scope>NUCLEOTIDE SEQUENCE [LARGE SCALE GENOMIC DNA]</scope>
    <source>
        <tissue evidence="2">Leaf</tissue>
    </source>
</reference>
<dbReference type="Gene3D" id="2.40.50.100">
    <property type="match status" value="1"/>
</dbReference>
<proteinExistence type="predicted"/>
<dbReference type="AlphaFoldDB" id="A0A835U8S3"/>
<dbReference type="OrthoDB" id="2143914at2759"/>
<gene>
    <name evidence="2" type="ORF">HPP92_025222</name>
</gene>
<dbReference type="InterPro" id="IPR053217">
    <property type="entry name" value="ACC_Biotin_Carrier"/>
</dbReference>
<organism evidence="2 3">
    <name type="scientific">Vanilla planifolia</name>
    <name type="common">Vanilla</name>
    <dbReference type="NCBI Taxonomy" id="51239"/>
    <lineage>
        <taxon>Eukaryota</taxon>
        <taxon>Viridiplantae</taxon>
        <taxon>Streptophyta</taxon>
        <taxon>Embryophyta</taxon>
        <taxon>Tracheophyta</taxon>
        <taxon>Spermatophyta</taxon>
        <taxon>Magnoliopsida</taxon>
        <taxon>Liliopsida</taxon>
        <taxon>Asparagales</taxon>
        <taxon>Orchidaceae</taxon>
        <taxon>Vanilloideae</taxon>
        <taxon>Vanilleae</taxon>
        <taxon>Vanilla</taxon>
    </lineage>
</organism>
<dbReference type="PANTHER" id="PTHR47597:SF2">
    <property type="entry name" value="LIPOYL-BINDING DOMAIN-CONTAINING PROTEIN"/>
    <property type="match status" value="1"/>
</dbReference>
<dbReference type="SUPFAM" id="SSF51230">
    <property type="entry name" value="Single hybrid motif"/>
    <property type="match status" value="1"/>
</dbReference>
<comment type="caution">
    <text evidence="2">The sequence shown here is derived from an EMBL/GenBank/DDBJ whole genome shotgun (WGS) entry which is preliminary data.</text>
</comment>
<evidence type="ECO:0000313" key="3">
    <source>
        <dbReference type="Proteomes" id="UP000636800"/>
    </source>
</evidence>
<feature type="domain" description="Lipoyl-binding" evidence="1">
    <location>
        <begin position="222"/>
        <end position="285"/>
    </location>
</feature>